<organism evidence="2 3">
    <name type="scientific">Aspergillus leporis</name>
    <dbReference type="NCBI Taxonomy" id="41062"/>
    <lineage>
        <taxon>Eukaryota</taxon>
        <taxon>Fungi</taxon>
        <taxon>Dikarya</taxon>
        <taxon>Ascomycota</taxon>
        <taxon>Pezizomycotina</taxon>
        <taxon>Eurotiomycetes</taxon>
        <taxon>Eurotiomycetidae</taxon>
        <taxon>Eurotiales</taxon>
        <taxon>Aspergillaceae</taxon>
        <taxon>Aspergillus</taxon>
        <taxon>Aspergillus subgen. Circumdati</taxon>
    </lineage>
</organism>
<sequence length="101" mass="11589">MKSPLYLLTALLPLLAQASPTPEGEDFDDSVIEERDFCRVQKSFQYWKYPCSSSDTTGHANQGDTVHFICKYKTWYRTPRGWVKESDKPKKCHGPKPSSQC</sequence>
<keyword evidence="1" id="KW-0732">Signal</keyword>
<gene>
    <name evidence="2" type="ORF">BDV29DRAFT_157430</name>
</gene>
<proteinExistence type="predicted"/>
<protein>
    <submittedName>
        <fullName evidence="2">Uncharacterized protein</fullName>
    </submittedName>
</protein>
<dbReference type="OrthoDB" id="4369767at2759"/>
<dbReference type="Proteomes" id="UP000326565">
    <property type="component" value="Unassembled WGS sequence"/>
</dbReference>
<name>A0A5N5WYB7_9EURO</name>
<accession>A0A5N5WYB7</accession>
<feature type="chain" id="PRO_5024928902" evidence="1">
    <location>
        <begin position="19"/>
        <end position="101"/>
    </location>
</feature>
<evidence type="ECO:0000313" key="2">
    <source>
        <dbReference type="EMBL" id="KAB8073553.1"/>
    </source>
</evidence>
<dbReference type="AlphaFoldDB" id="A0A5N5WYB7"/>
<evidence type="ECO:0000313" key="3">
    <source>
        <dbReference type="Proteomes" id="UP000326565"/>
    </source>
</evidence>
<reference evidence="2 3" key="1">
    <citation type="submission" date="2019-04" db="EMBL/GenBank/DDBJ databases">
        <title>Friends and foes A comparative genomics study of 23 Aspergillus species from section Flavi.</title>
        <authorList>
            <consortium name="DOE Joint Genome Institute"/>
            <person name="Kjaerbolling I."/>
            <person name="Vesth T."/>
            <person name="Frisvad J.C."/>
            <person name="Nybo J.L."/>
            <person name="Theobald S."/>
            <person name="Kildgaard S."/>
            <person name="Isbrandt T."/>
            <person name="Kuo A."/>
            <person name="Sato A."/>
            <person name="Lyhne E.K."/>
            <person name="Kogle M.E."/>
            <person name="Wiebenga A."/>
            <person name="Kun R.S."/>
            <person name="Lubbers R.J."/>
            <person name="Makela M.R."/>
            <person name="Barry K."/>
            <person name="Chovatia M."/>
            <person name="Clum A."/>
            <person name="Daum C."/>
            <person name="Haridas S."/>
            <person name="He G."/>
            <person name="LaButti K."/>
            <person name="Lipzen A."/>
            <person name="Mondo S."/>
            <person name="Riley R."/>
            <person name="Salamov A."/>
            <person name="Simmons B.A."/>
            <person name="Magnuson J.K."/>
            <person name="Henrissat B."/>
            <person name="Mortensen U.H."/>
            <person name="Larsen T.O."/>
            <person name="Devries R.P."/>
            <person name="Grigoriev I.V."/>
            <person name="Machida M."/>
            <person name="Baker S.E."/>
            <person name="Andersen M.R."/>
        </authorList>
    </citation>
    <scope>NUCLEOTIDE SEQUENCE [LARGE SCALE GENOMIC DNA]</scope>
    <source>
        <strain evidence="2 3">CBS 151.66</strain>
    </source>
</reference>
<dbReference type="EMBL" id="ML732224">
    <property type="protein sequence ID" value="KAB8073553.1"/>
    <property type="molecule type" value="Genomic_DNA"/>
</dbReference>
<keyword evidence="3" id="KW-1185">Reference proteome</keyword>
<evidence type="ECO:0000256" key="1">
    <source>
        <dbReference type="SAM" id="SignalP"/>
    </source>
</evidence>
<feature type="signal peptide" evidence="1">
    <location>
        <begin position="1"/>
        <end position="18"/>
    </location>
</feature>